<sequence length="1155" mass="123851">MFESLKTRKSVDSPLIESLRSKKSGDMSSPVVLPSIYGSHEAKALSPTKDISPEGKMNASVRNLRYELMQLRNRAVIEMNQRDSEIDYLKKEIGVLKAQIERQRIAMKEKERALTVTQRNELLLTKVQQQSSTQSELEIRRLARRLKESQDTSRTVLASATEAVELSKKERNALAGTLALLAQQALGGENASTEDVQRDMSSVLVEQGNVIPRTAKVWLSLIYETDGSGRLVSPSHMSEAVHSGGRGGGKAVVPHPLEKDGSRAVAALVWQVSRLWKQRGEYRMRSLEATGHCRQMQSILDSMSSDFIMFHLMMDRIKSEATRLSVHLDLPSLAEALGQLDRSRAEDGPIKLACDRLAMVPVIMQELAEAVILAREELRVMRGETSVEDHDVLERQVHAVEKYRDQLRVIYGSAERLDTAAIKQMLSAPEVMDPPRIVPPLALPHDGPSRPPAVIPGVMGDSTSPKAKLSTSRQPAAAINEDVNPAAAINEDVNPAAAINEDVNPAAAINEDVNPAAAINEDVNPAAAINEDVNPAAAINEDVNPAAAINEDVNPAAAINEDVNPAAAINEDVNPAAAINEDVNPAAAQKQALVSTSGTYAVASGIQTEANSANAIESLLLAVSSAPAVNRHVEGGVGTLVGDEVPKEGSVKESVDLVANVEAAPAAQLLSRPGSSAVLIAPEQLQGHVDEERDEHAEVLNDVRVVAEEVEEGPLQVAEEVGNEFEPTQVVDGSEEVHHEQDIIDEEVEPLPEGVEGEFELVAEDMRGELRYESMGVGEDEHNEAAEPLEVEPDGTASQGVEEEGLNNISMVPELGSNVFEGYSAEGTMVAKGSTSQHESEIPSADMTVMATSDAMHATLVDDRLMPLPGSAGVQEDGGISEDVAEAEDGALEEKRSAVLHVVVSEVGVVQAEGLGLHIKSVPHNGQGKPGAPELVDDLGHVSGRGEKVQDAAGATNEVEETSGVEQALSRGAEHELDHAAEHNPQLGSEAVLMSSDHVHEGQIEGSSGFLVAVEPGFEDEPIAENHDHALGSEEPMTPPEGLHDPEQQGLGTLDGHFEEEEEARSSAAEAKYDSDDFELEQLAGMDMVPEGEEEVEASPEDTQQVEMHESMMDEQALHLQPDEELEEAAAAFAVSNNEGHDRVAEEESEAIDDS</sequence>
<feature type="region of interest" description="Disordered" evidence="1">
    <location>
        <begin position="1029"/>
        <end position="1104"/>
    </location>
</feature>
<gene>
    <name evidence="2" type="ORF">CEUSTIGMA_g4196.t1</name>
</gene>
<dbReference type="Proteomes" id="UP000232323">
    <property type="component" value="Unassembled WGS sequence"/>
</dbReference>
<comment type="caution">
    <text evidence="2">The sequence shown here is derived from an EMBL/GenBank/DDBJ whole genome shotgun (WGS) entry which is preliminary data.</text>
</comment>
<keyword evidence="3" id="KW-1185">Reference proteome</keyword>
<feature type="compositionally biased region" description="Acidic residues" evidence="1">
    <location>
        <begin position="1090"/>
        <end position="1100"/>
    </location>
</feature>
<protein>
    <submittedName>
        <fullName evidence="2">Uncharacterized protein</fullName>
    </submittedName>
</protein>
<feature type="region of interest" description="Disordered" evidence="1">
    <location>
        <begin position="1136"/>
        <end position="1155"/>
    </location>
</feature>
<organism evidence="2 3">
    <name type="scientific">Chlamydomonas eustigma</name>
    <dbReference type="NCBI Taxonomy" id="1157962"/>
    <lineage>
        <taxon>Eukaryota</taxon>
        <taxon>Viridiplantae</taxon>
        <taxon>Chlorophyta</taxon>
        <taxon>core chlorophytes</taxon>
        <taxon>Chlorophyceae</taxon>
        <taxon>CS clade</taxon>
        <taxon>Chlamydomonadales</taxon>
        <taxon>Chlamydomonadaceae</taxon>
        <taxon>Chlamydomonas</taxon>
    </lineage>
</organism>
<proteinExistence type="predicted"/>
<dbReference type="EMBL" id="BEGY01000019">
    <property type="protein sequence ID" value="GAX76749.1"/>
    <property type="molecule type" value="Genomic_DNA"/>
</dbReference>
<name>A0A250X1D5_9CHLO</name>
<evidence type="ECO:0000256" key="1">
    <source>
        <dbReference type="SAM" id="MobiDB-lite"/>
    </source>
</evidence>
<accession>A0A250X1D5</accession>
<dbReference type="STRING" id="1157962.A0A250X1D5"/>
<evidence type="ECO:0000313" key="2">
    <source>
        <dbReference type="EMBL" id="GAX76749.1"/>
    </source>
</evidence>
<reference evidence="2 3" key="1">
    <citation type="submission" date="2017-08" db="EMBL/GenBank/DDBJ databases">
        <title>Acidophilic green algal genome provides insights into adaptation to an acidic environment.</title>
        <authorList>
            <person name="Hirooka S."/>
            <person name="Hirose Y."/>
            <person name="Kanesaki Y."/>
            <person name="Higuchi S."/>
            <person name="Fujiwara T."/>
            <person name="Onuma R."/>
            <person name="Era A."/>
            <person name="Ohbayashi R."/>
            <person name="Uzuka A."/>
            <person name="Nozaki H."/>
            <person name="Yoshikawa H."/>
            <person name="Miyagishima S.Y."/>
        </authorList>
    </citation>
    <scope>NUCLEOTIDE SEQUENCE [LARGE SCALE GENOMIC DNA]</scope>
    <source>
        <strain evidence="2 3">NIES-2499</strain>
    </source>
</reference>
<dbReference type="AlphaFoldDB" id="A0A250X1D5"/>
<dbReference type="OrthoDB" id="549516at2759"/>
<evidence type="ECO:0000313" key="3">
    <source>
        <dbReference type="Proteomes" id="UP000232323"/>
    </source>
</evidence>